<dbReference type="SUPFAM" id="SSF53448">
    <property type="entry name" value="Nucleotide-diphospho-sugar transferases"/>
    <property type="match status" value="1"/>
</dbReference>
<evidence type="ECO:0000313" key="9">
    <source>
        <dbReference type="Proteomes" id="UP000198518"/>
    </source>
</evidence>
<evidence type="ECO:0000313" key="8">
    <source>
        <dbReference type="EMBL" id="SEW10618.1"/>
    </source>
</evidence>
<evidence type="ECO:0000256" key="2">
    <source>
        <dbReference type="ARBA" id="ARBA00022676"/>
    </source>
</evidence>
<feature type="transmembrane region" description="Helical" evidence="7">
    <location>
        <begin position="12"/>
        <end position="38"/>
    </location>
</feature>
<dbReference type="Proteomes" id="UP000198518">
    <property type="component" value="Unassembled WGS sequence"/>
</dbReference>
<dbReference type="CDD" id="cd06423">
    <property type="entry name" value="CESA_like"/>
    <property type="match status" value="1"/>
</dbReference>
<dbReference type="PANTHER" id="PTHR43867">
    <property type="entry name" value="CELLULOSE SYNTHASE CATALYTIC SUBUNIT A [UDP-FORMING]"/>
    <property type="match status" value="1"/>
</dbReference>
<keyword evidence="6 7" id="KW-0472">Membrane</keyword>
<dbReference type="InterPro" id="IPR050321">
    <property type="entry name" value="Glycosyltr_2/OpgH_subfam"/>
</dbReference>
<keyword evidence="2" id="KW-0328">Glycosyltransferase</keyword>
<feature type="transmembrane region" description="Helical" evidence="7">
    <location>
        <begin position="371"/>
        <end position="393"/>
    </location>
</feature>
<keyword evidence="5 7" id="KW-1133">Transmembrane helix</keyword>
<evidence type="ECO:0000256" key="4">
    <source>
        <dbReference type="ARBA" id="ARBA00022692"/>
    </source>
</evidence>
<feature type="transmembrane region" description="Helical" evidence="7">
    <location>
        <begin position="333"/>
        <end position="359"/>
    </location>
</feature>
<accession>A0A1I0P975</accession>
<keyword evidence="4 7" id="KW-0812">Transmembrane</keyword>
<evidence type="ECO:0000256" key="1">
    <source>
        <dbReference type="ARBA" id="ARBA00004141"/>
    </source>
</evidence>
<dbReference type="EMBL" id="FOJA01000001">
    <property type="protein sequence ID" value="SEW10618.1"/>
    <property type="molecule type" value="Genomic_DNA"/>
</dbReference>
<reference evidence="8 9" key="1">
    <citation type="submission" date="2016-10" db="EMBL/GenBank/DDBJ databases">
        <authorList>
            <person name="de Groot N.N."/>
        </authorList>
    </citation>
    <scope>NUCLEOTIDE SEQUENCE [LARGE SCALE GENOMIC DNA]</scope>
    <source>
        <strain evidence="8 9">CGMCC 1.5337</strain>
    </source>
</reference>
<organism evidence="8 9">
    <name type="scientific">Halobacterium jilantaiense</name>
    <dbReference type="NCBI Taxonomy" id="355548"/>
    <lineage>
        <taxon>Archaea</taxon>
        <taxon>Methanobacteriati</taxon>
        <taxon>Methanobacteriota</taxon>
        <taxon>Stenosarchaea group</taxon>
        <taxon>Halobacteria</taxon>
        <taxon>Halobacteriales</taxon>
        <taxon>Halobacteriaceae</taxon>
        <taxon>Halobacterium</taxon>
    </lineage>
</organism>
<dbReference type="InterPro" id="IPR029044">
    <property type="entry name" value="Nucleotide-diphossugar_trans"/>
</dbReference>
<evidence type="ECO:0000256" key="5">
    <source>
        <dbReference type="ARBA" id="ARBA00022989"/>
    </source>
</evidence>
<proteinExistence type="predicted"/>
<dbReference type="Pfam" id="PF13641">
    <property type="entry name" value="Glyco_tranf_2_3"/>
    <property type="match status" value="1"/>
</dbReference>
<keyword evidence="3 8" id="KW-0808">Transferase</keyword>
<dbReference type="GO" id="GO:0016020">
    <property type="term" value="C:membrane"/>
    <property type="evidence" value="ECO:0007669"/>
    <property type="project" value="UniProtKB-SubCell"/>
</dbReference>
<feature type="transmembrane region" description="Helical" evidence="7">
    <location>
        <begin position="44"/>
        <end position="65"/>
    </location>
</feature>
<feature type="transmembrane region" description="Helical" evidence="7">
    <location>
        <begin position="405"/>
        <end position="427"/>
    </location>
</feature>
<dbReference type="STRING" id="355548.SAMN04487945_1484"/>
<sequence length="446" mass="46858">MEVETPDASGVWGARSAAAAVLLSTGVVAPGVVLPAYARAGATVVLAFGVALSTRALASALLAFARREPPRPRPDDDLPSVSVVVTAYNEGGVLGATVEACLALDYPADALEVVVGYEAASTDGTGSVARRLAADHRRVAAAERPGPPGGKAAATNHALDHATGDLVFVLDADQRPEPGALRRAVRWVRDDDVWCVKGRCFGTNPRESVLALCATVERGLVERTEFYVRDLVGGFALFTGGQALFRTAALEDLGGFDESLLIEDVDMAYRIRRAGGEIRVDPGVVTRETNPTGLAAWWSQRRRWARGGMQVARRHIDRSLASGPPPLPARADFAATMAAVVALPLVALAAPLAAVALAVAPGHFPVDGPAAWLWAWVAVAPVLAASLLFALDARDGRRHDPVESAAVLLLWPYVGLQALAVVTAFVAEFVLDRESVYVTSTASSDD</sequence>
<protein>
    <submittedName>
        <fullName evidence="8">Glycosyltransferase, catalytic subunit of cellulose synthase and poly-beta-1,6-N-acetylglucosamine synthase</fullName>
    </submittedName>
</protein>
<dbReference type="OrthoDB" id="43988at2157"/>
<evidence type="ECO:0000256" key="3">
    <source>
        <dbReference type="ARBA" id="ARBA00022679"/>
    </source>
</evidence>
<comment type="subcellular location">
    <subcellularLocation>
        <location evidence="1">Membrane</location>
        <topology evidence="1">Multi-pass membrane protein</topology>
    </subcellularLocation>
</comment>
<evidence type="ECO:0000256" key="7">
    <source>
        <dbReference type="SAM" id="Phobius"/>
    </source>
</evidence>
<keyword evidence="9" id="KW-1185">Reference proteome</keyword>
<evidence type="ECO:0000256" key="6">
    <source>
        <dbReference type="ARBA" id="ARBA00023136"/>
    </source>
</evidence>
<dbReference type="GO" id="GO:0016757">
    <property type="term" value="F:glycosyltransferase activity"/>
    <property type="evidence" value="ECO:0007669"/>
    <property type="project" value="UniProtKB-KW"/>
</dbReference>
<dbReference type="Gene3D" id="3.90.550.10">
    <property type="entry name" value="Spore Coat Polysaccharide Biosynthesis Protein SpsA, Chain A"/>
    <property type="match status" value="1"/>
</dbReference>
<gene>
    <name evidence="8" type="ORF">SAMN04487945_1484</name>
</gene>
<dbReference type="PANTHER" id="PTHR43867:SF2">
    <property type="entry name" value="CELLULOSE SYNTHASE CATALYTIC SUBUNIT A [UDP-FORMING]"/>
    <property type="match status" value="1"/>
</dbReference>
<dbReference type="RefSeq" id="WP_089668698.1">
    <property type="nucleotide sequence ID" value="NZ_FOJA01000001.1"/>
</dbReference>
<dbReference type="AlphaFoldDB" id="A0A1I0P975"/>
<name>A0A1I0P975_9EURY</name>